<evidence type="ECO:0000313" key="2">
    <source>
        <dbReference type="EMBL" id="GIX95034.1"/>
    </source>
</evidence>
<dbReference type="AlphaFoldDB" id="A0AAV4PDA2"/>
<feature type="region of interest" description="Disordered" evidence="1">
    <location>
        <begin position="68"/>
        <end position="97"/>
    </location>
</feature>
<dbReference type="Proteomes" id="UP001054945">
    <property type="component" value="Unassembled WGS sequence"/>
</dbReference>
<evidence type="ECO:0000313" key="3">
    <source>
        <dbReference type="Proteomes" id="UP001054945"/>
    </source>
</evidence>
<accession>A0AAV4PDA2</accession>
<protein>
    <submittedName>
        <fullName evidence="2">Uncharacterized protein</fullName>
    </submittedName>
</protein>
<comment type="caution">
    <text evidence="2">The sequence shown here is derived from an EMBL/GenBank/DDBJ whole genome shotgun (WGS) entry which is preliminary data.</text>
</comment>
<gene>
    <name evidence="2" type="ORF">CEXT_442841</name>
</gene>
<sequence>MNPYYYGLHSRTVLFSTLMPCDSSLLALKRGYNFDPFCNLYCHHCFKVKSNSRDWQKSPDRGLIARALERSGSTERRQELSLWQPPHEKCPDRRTPD</sequence>
<feature type="compositionally biased region" description="Basic and acidic residues" evidence="1">
    <location>
        <begin position="86"/>
        <end position="97"/>
    </location>
</feature>
<reference evidence="2 3" key="1">
    <citation type="submission" date="2021-06" db="EMBL/GenBank/DDBJ databases">
        <title>Caerostris extrusa draft genome.</title>
        <authorList>
            <person name="Kono N."/>
            <person name="Arakawa K."/>
        </authorList>
    </citation>
    <scope>NUCLEOTIDE SEQUENCE [LARGE SCALE GENOMIC DNA]</scope>
</reference>
<feature type="compositionally biased region" description="Basic and acidic residues" evidence="1">
    <location>
        <begin position="68"/>
        <end position="79"/>
    </location>
</feature>
<proteinExistence type="predicted"/>
<name>A0AAV4PDA2_CAEEX</name>
<dbReference type="EMBL" id="BPLR01004463">
    <property type="protein sequence ID" value="GIX95034.1"/>
    <property type="molecule type" value="Genomic_DNA"/>
</dbReference>
<organism evidence="2 3">
    <name type="scientific">Caerostris extrusa</name>
    <name type="common">Bark spider</name>
    <name type="synonym">Caerostris bankana</name>
    <dbReference type="NCBI Taxonomy" id="172846"/>
    <lineage>
        <taxon>Eukaryota</taxon>
        <taxon>Metazoa</taxon>
        <taxon>Ecdysozoa</taxon>
        <taxon>Arthropoda</taxon>
        <taxon>Chelicerata</taxon>
        <taxon>Arachnida</taxon>
        <taxon>Araneae</taxon>
        <taxon>Araneomorphae</taxon>
        <taxon>Entelegynae</taxon>
        <taxon>Araneoidea</taxon>
        <taxon>Araneidae</taxon>
        <taxon>Caerostris</taxon>
    </lineage>
</organism>
<keyword evidence="3" id="KW-1185">Reference proteome</keyword>
<evidence type="ECO:0000256" key="1">
    <source>
        <dbReference type="SAM" id="MobiDB-lite"/>
    </source>
</evidence>